<dbReference type="RefSeq" id="WP_203380120.1">
    <property type="nucleotide sequence ID" value="NZ_JAENHP010000013.1"/>
</dbReference>
<proteinExistence type="predicted"/>
<feature type="chain" id="PRO_5046659181" evidence="1">
    <location>
        <begin position="33"/>
        <end position="254"/>
    </location>
</feature>
<keyword evidence="1" id="KW-0732">Signal</keyword>
<evidence type="ECO:0000313" key="3">
    <source>
        <dbReference type="Proteomes" id="UP000632138"/>
    </source>
</evidence>
<gene>
    <name evidence="2" type="ORF">JIG36_31950</name>
</gene>
<organism evidence="2 3">
    <name type="scientific">Paractinoplanes ovalisporus</name>
    <dbReference type="NCBI Taxonomy" id="2810368"/>
    <lineage>
        <taxon>Bacteria</taxon>
        <taxon>Bacillati</taxon>
        <taxon>Actinomycetota</taxon>
        <taxon>Actinomycetes</taxon>
        <taxon>Micromonosporales</taxon>
        <taxon>Micromonosporaceae</taxon>
        <taxon>Paractinoplanes</taxon>
    </lineage>
</organism>
<dbReference type="Proteomes" id="UP000632138">
    <property type="component" value="Unassembled WGS sequence"/>
</dbReference>
<comment type="caution">
    <text evidence="2">The sequence shown here is derived from an EMBL/GenBank/DDBJ whole genome shotgun (WGS) entry which is preliminary data.</text>
</comment>
<evidence type="ECO:0000313" key="2">
    <source>
        <dbReference type="EMBL" id="MBM2620138.1"/>
    </source>
</evidence>
<keyword evidence="3" id="KW-1185">Reference proteome</keyword>
<name>A0ABS2ALA2_9ACTN</name>
<protein>
    <submittedName>
        <fullName evidence="2">Uncharacterized protein</fullName>
    </submittedName>
</protein>
<sequence length="254" mass="25674">MRKRSKVTAFVAVTAAAIAALFIASSTTGAVASSQVAPAPQLNADQLKSVLIPAAKQPATSSITKQFTLAEAMAAKQFEAGPGLTSSPAGCLTMTDALGDLSKITGSLQSGERAASVAPNSLQRYFLTAVFHIPGGADKALDNVAKVISTCTKGTINLDTGKGAVKAGSISYKTHAAKANVGGAKSLNTTLTTTFLTPATGKGITANTVPVETQCEAEVVVAAVGDNLLWSVEPTASLSTTAVNTMFSNLQAIS</sequence>
<reference evidence="2 3" key="1">
    <citation type="submission" date="2021-01" db="EMBL/GenBank/DDBJ databases">
        <title>Actinoplanes sp. nov. LDG1-06 isolated from lichen.</title>
        <authorList>
            <person name="Saeng-In P."/>
            <person name="Phongsopitanun W."/>
            <person name="Kanchanasin P."/>
            <person name="Yuki M."/>
            <person name="Kudo T."/>
            <person name="Ohkuma M."/>
            <person name="Tanasupawat S."/>
        </authorList>
    </citation>
    <scope>NUCLEOTIDE SEQUENCE [LARGE SCALE GENOMIC DNA]</scope>
    <source>
        <strain evidence="2 3">LDG1-06</strain>
    </source>
</reference>
<dbReference type="EMBL" id="JAENHP010000013">
    <property type="protein sequence ID" value="MBM2620138.1"/>
    <property type="molecule type" value="Genomic_DNA"/>
</dbReference>
<evidence type="ECO:0000256" key="1">
    <source>
        <dbReference type="SAM" id="SignalP"/>
    </source>
</evidence>
<accession>A0ABS2ALA2</accession>
<feature type="signal peptide" evidence="1">
    <location>
        <begin position="1"/>
        <end position="32"/>
    </location>
</feature>